<dbReference type="OrthoDB" id="267336at2"/>
<keyword evidence="1" id="KW-1015">Disulfide bond</keyword>
<keyword evidence="3" id="KW-0732">Signal</keyword>
<comment type="caution">
    <text evidence="5">The sequence shown here is derived from an EMBL/GenBank/DDBJ whole genome shotgun (WGS) entry which is preliminary data.</text>
</comment>
<sequence>MCRPRLLLIAAFAALLTAPAQAQDDAQDTTSPAGDGPEVIAASPCNGDSGGPLMMRTTEGDWAQVGIVSWGRSPLGSEQSCGHEDLYAVYTRISTYRGWIARVIEAH</sequence>
<dbReference type="Gene3D" id="2.40.10.10">
    <property type="entry name" value="Trypsin-like serine proteases"/>
    <property type="match status" value="1"/>
</dbReference>
<dbReference type="Proteomes" id="UP000215377">
    <property type="component" value="Unassembled WGS sequence"/>
</dbReference>
<evidence type="ECO:0000256" key="3">
    <source>
        <dbReference type="SAM" id="SignalP"/>
    </source>
</evidence>
<dbReference type="InterPro" id="IPR051487">
    <property type="entry name" value="Ser/Thr_Proteases_Immune/Dev"/>
</dbReference>
<feature type="domain" description="Peptidase S1" evidence="4">
    <location>
        <begin position="1"/>
        <end position="105"/>
    </location>
</feature>
<dbReference type="InterPro" id="IPR001254">
    <property type="entry name" value="Trypsin_dom"/>
</dbReference>
<dbReference type="GO" id="GO:0004252">
    <property type="term" value="F:serine-type endopeptidase activity"/>
    <property type="evidence" value="ECO:0007669"/>
    <property type="project" value="InterPro"/>
</dbReference>
<dbReference type="RefSeq" id="WP_088651743.1">
    <property type="nucleotide sequence ID" value="NZ_AQQR01000011.1"/>
</dbReference>
<evidence type="ECO:0000313" key="5">
    <source>
        <dbReference type="EMBL" id="OWU70599.1"/>
    </source>
</evidence>
<dbReference type="AlphaFoldDB" id="A0A225NEF0"/>
<reference evidence="5 6" key="1">
    <citation type="submission" date="2013-04" db="EMBL/GenBank/DDBJ databases">
        <title>Oceanicola sp. 22II1-22F33 Genome Sequencing.</title>
        <authorList>
            <person name="Lai Q."/>
            <person name="Li G."/>
            <person name="Shao Z."/>
        </authorList>
    </citation>
    <scope>NUCLEOTIDE SEQUENCE [LARGE SCALE GENOMIC DNA]</scope>
    <source>
        <strain evidence="5 6">22II1-22F33</strain>
    </source>
</reference>
<protein>
    <recommendedName>
        <fullName evidence="4">Peptidase S1 domain-containing protein</fullName>
    </recommendedName>
</protein>
<evidence type="ECO:0000256" key="2">
    <source>
        <dbReference type="SAM" id="MobiDB-lite"/>
    </source>
</evidence>
<dbReference type="InterPro" id="IPR043504">
    <property type="entry name" value="Peptidase_S1_PA_chymotrypsin"/>
</dbReference>
<dbReference type="GO" id="GO:0006508">
    <property type="term" value="P:proteolysis"/>
    <property type="evidence" value="ECO:0007669"/>
    <property type="project" value="InterPro"/>
</dbReference>
<feature type="signal peptide" evidence="3">
    <location>
        <begin position="1"/>
        <end position="22"/>
    </location>
</feature>
<proteinExistence type="predicted"/>
<dbReference type="PROSITE" id="PS00135">
    <property type="entry name" value="TRYPSIN_SER"/>
    <property type="match status" value="1"/>
</dbReference>
<name>A0A225NEF0_9RHOB</name>
<evidence type="ECO:0000313" key="6">
    <source>
        <dbReference type="Proteomes" id="UP000215377"/>
    </source>
</evidence>
<dbReference type="Pfam" id="PF00089">
    <property type="entry name" value="Trypsin"/>
    <property type="match status" value="1"/>
</dbReference>
<accession>A0A225NEF0</accession>
<feature type="compositionally biased region" description="Low complexity" evidence="2">
    <location>
        <begin position="21"/>
        <end position="33"/>
    </location>
</feature>
<keyword evidence="6" id="KW-1185">Reference proteome</keyword>
<dbReference type="PROSITE" id="PS50240">
    <property type="entry name" value="TRYPSIN_DOM"/>
    <property type="match status" value="1"/>
</dbReference>
<dbReference type="EMBL" id="AQQR01000011">
    <property type="protein sequence ID" value="OWU70599.1"/>
    <property type="molecule type" value="Genomic_DNA"/>
</dbReference>
<evidence type="ECO:0000256" key="1">
    <source>
        <dbReference type="ARBA" id="ARBA00023157"/>
    </source>
</evidence>
<dbReference type="PANTHER" id="PTHR24256">
    <property type="entry name" value="TRYPTASE-RELATED"/>
    <property type="match status" value="1"/>
</dbReference>
<organism evidence="5 6">
    <name type="scientific">Marinibacterium profundimaris</name>
    <dbReference type="NCBI Taxonomy" id="1679460"/>
    <lineage>
        <taxon>Bacteria</taxon>
        <taxon>Pseudomonadati</taxon>
        <taxon>Pseudomonadota</taxon>
        <taxon>Alphaproteobacteria</taxon>
        <taxon>Rhodobacterales</taxon>
        <taxon>Paracoccaceae</taxon>
        <taxon>Marinibacterium</taxon>
    </lineage>
</organism>
<dbReference type="SUPFAM" id="SSF50494">
    <property type="entry name" value="Trypsin-like serine proteases"/>
    <property type="match status" value="1"/>
</dbReference>
<feature type="region of interest" description="Disordered" evidence="2">
    <location>
        <begin position="21"/>
        <end position="53"/>
    </location>
</feature>
<evidence type="ECO:0000259" key="4">
    <source>
        <dbReference type="PROSITE" id="PS50240"/>
    </source>
</evidence>
<gene>
    <name evidence="5" type="ORF">ATO3_20300</name>
</gene>
<feature type="chain" id="PRO_5012533491" description="Peptidase S1 domain-containing protein" evidence="3">
    <location>
        <begin position="23"/>
        <end position="107"/>
    </location>
</feature>
<dbReference type="InterPro" id="IPR033116">
    <property type="entry name" value="TRYPSIN_SER"/>
</dbReference>
<dbReference type="InterPro" id="IPR009003">
    <property type="entry name" value="Peptidase_S1_PA"/>
</dbReference>